<feature type="transmembrane region" description="Helical" evidence="6">
    <location>
        <begin position="76"/>
        <end position="94"/>
    </location>
</feature>
<evidence type="ECO:0000259" key="7">
    <source>
        <dbReference type="Pfam" id="PF04932"/>
    </source>
</evidence>
<proteinExistence type="predicted"/>
<keyword evidence="9" id="KW-1185">Reference proteome</keyword>
<feature type="transmembrane region" description="Helical" evidence="6">
    <location>
        <begin position="336"/>
        <end position="359"/>
    </location>
</feature>
<protein>
    <recommendedName>
        <fullName evidence="7">O-antigen ligase-related domain-containing protein</fullName>
    </recommendedName>
</protein>
<dbReference type="PANTHER" id="PTHR37422">
    <property type="entry name" value="TEICHURONIC ACID BIOSYNTHESIS PROTEIN TUAE"/>
    <property type="match status" value="1"/>
</dbReference>
<gene>
    <name evidence="8" type="ORF">Lokhon_00119</name>
</gene>
<feature type="transmembrane region" description="Helical" evidence="6">
    <location>
        <begin position="184"/>
        <end position="201"/>
    </location>
</feature>
<dbReference type="EMBL" id="APGJ01000010">
    <property type="protein sequence ID" value="EYD70365.1"/>
    <property type="molecule type" value="Genomic_DNA"/>
</dbReference>
<keyword evidence="8" id="KW-0614">Plasmid</keyword>
<dbReference type="HOGENOM" id="CLU_039809_0_0_5"/>
<dbReference type="Pfam" id="PF04932">
    <property type="entry name" value="Wzy_C"/>
    <property type="match status" value="1"/>
</dbReference>
<organism evidence="8 9">
    <name type="scientific">Limimaricola hongkongensis DSM 17492</name>
    <dbReference type="NCBI Taxonomy" id="1122180"/>
    <lineage>
        <taxon>Bacteria</taxon>
        <taxon>Pseudomonadati</taxon>
        <taxon>Pseudomonadota</taxon>
        <taxon>Alphaproteobacteria</taxon>
        <taxon>Rhodobacterales</taxon>
        <taxon>Paracoccaceae</taxon>
        <taxon>Limimaricola</taxon>
    </lineage>
</organism>
<keyword evidence="2 6" id="KW-0812">Transmembrane</keyword>
<feature type="transmembrane region" description="Helical" evidence="6">
    <location>
        <begin position="391"/>
        <end position="411"/>
    </location>
</feature>
<feature type="transmembrane region" description="Helical" evidence="6">
    <location>
        <begin position="125"/>
        <end position="148"/>
    </location>
</feature>
<keyword evidence="3 6" id="KW-1133">Transmembrane helix</keyword>
<dbReference type="AlphaFoldDB" id="A0A017H7S6"/>
<dbReference type="PATRIC" id="fig|1122180.6.peg.123"/>
<feature type="transmembrane region" description="Helical" evidence="6">
    <location>
        <begin position="366"/>
        <end position="385"/>
    </location>
</feature>
<feature type="transmembrane region" description="Helical" evidence="6">
    <location>
        <begin position="100"/>
        <end position="118"/>
    </location>
</feature>
<comment type="caution">
    <text evidence="8">The sequence shown here is derived from an EMBL/GenBank/DDBJ whole genome shotgun (WGS) entry which is preliminary data.</text>
</comment>
<evidence type="ECO:0000256" key="4">
    <source>
        <dbReference type="ARBA" id="ARBA00023136"/>
    </source>
</evidence>
<evidence type="ECO:0000256" key="6">
    <source>
        <dbReference type="SAM" id="Phobius"/>
    </source>
</evidence>
<evidence type="ECO:0000313" key="9">
    <source>
        <dbReference type="Proteomes" id="UP000025047"/>
    </source>
</evidence>
<dbReference type="GO" id="GO:0016020">
    <property type="term" value="C:membrane"/>
    <property type="evidence" value="ECO:0007669"/>
    <property type="project" value="UniProtKB-SubCell"/>
</dbReference>
<evidence type="ECO:0000256" key="2">
    <source>
        <dbReference type="ARBA" id="ARBA00022692"/>
    </source>
</evidence>
<evidence type="ECO:0000313" key="8">
    <source>
        <dbReference type="EMBL" id="EYD70365.1"/>
    </source>
</evidence>
<feature type="transmembrane region" description="Helical" evidence="6">
    <location>
        <begin position="160"/>
        <end position="177"/>
    </location>
</feature>
<feature type="domain" description="O-antigen ligase-related" evidence="7">
    <location>
        <begin position="195"/>
        <end position="347"/>
    </location>
</feature>
<feature type="compositionally biased region" description="Basic and acidic residues" evidence="5">
    <location>
        <begin position="427"/>
        <end position="443"/>
    </location>
</feature>
<dbReference type="Proteomes" id="UP000025047">
    <property type="component" value="Plasmid pLokhon02"/>
</dbReference>
<reference evidence="8 9" key="1">
    <citation type="submission" date="2013-03" db="EMBL/GenBank/DDBJ databases">
        <authorList>
            <person name="Fiebig A."/>
            <person name="Goeker M."/>
            <person name="Klenk H.-P.P."/>
        </authorList>
    </citation>
    <scope>NUCLEOTIDE SEQUENCE [LARGE SCALE GENOMIC DNA]</scope>
    <source>
        <strain evidence="8 9">DSM 17492</strain>
        <plasmid evidence="8 9">pLokhon02</plasmid>
    </source>
</reference>
<accession>A0A017H7S6</accession>
<evidence type="ECO:0000256" key="1">
    <source>
        <dbReference type="ARBA" id="ARBA00004141"/>
    </source>
</evidence>
<feature type="region of interest" description="Disordered" evidence="5">
    <location>
        <begin position="417"/>
        <end position="443"/>
    </location>
</feature>
<dbReference type="eggNOG" id="COG3307">
    <property type="taxonomic scope" value="Bacteria"/>
</dbReference>
<evidence type="ECO:0000256" key="5">
    <source>
        <dbReference type="SAM" id="MobiDB-lite"/>
    </source>
</evidence>
<feature type="transmembrane region" description="Helical" evidence="6">
    <location>
        <begin position="207"/>
        <end position="226"/>
    </location>
</feature>
<keyword evidence="4 6" id="KW-0472">Membrane</keyword>
<feature type="transmembrane region" description="Helical" evidence="6">
    <location>
        <begin position="238"/>
        <end position="257"/>
    </location>
</feature>
<sequence>MVMSRSIEGLFSHGDPDDRRLVLRVDRIEFVLFTLWVGVTFVQFDNDELLLYPLALYYAVMAWQKRDRTVPLALRAWPIMLFPLWCYLTVFWAIMPIEAAKGATYLLLTNVICVYIAATLDARRILYAVFLATGAIGLLNLVLGIATGNMLTAVFVHKNILGSNMVVLWLVSLAVLLDTGSGWRLRLAGAGLAPIALYLVAHSNSATAMLLAIALGAICISGALILRGGLLRASRIALLCATIATASGIASQVVPVYQGDLAGEVLSKFGKDKTLTGRTLLWHYAEEQIEEQPMLGVGMGGFWRYQASPLVRRIYEEFHKGPYAQFQFHNSYYEIAVHQGLVGVGFLLAGIAWVTVWIWRRALVSAAMPQVFFLCIWAATLVRGLTESDFMRPFVLLQMLFWIGALTAIAARMRSQTPRPPVSRPLRLADRGRPIRPVDRLPS</sequence>
<dbReference type="InterPro" id="IPR051533">
    <property type="entry name" value="WaaL-like"/>
</dbReference>
<name>A0A017H7S6_9RHOB</name>
<dbReference type="InterPro" id="IPR007016">
    <property type="entry name" value="O-antigen_ligase-rel_domated"/>
</dbReference>
<geneLocation type="plasmid" evidence="8 9">
    <name>pLokhon02</name>
</geneLocation>
<dbReference type="PANTHER" id="PTHR37422:SF21">
    <property type="entry name" value="EXOQ-LIKE PROTEIN"/>
    <property type="match status" value="1"/>
</dbReference>
<evidence type="ECO:0000256" key="3">
    <source>
        <dbReference type="ARBA" id="ARBA00022989"/>
    </source>
</evidence>
<comment type="subcellular location">
    <subcellularLocation>
        <location evidence="1">Membrane</location>
        <topology evidence="1">Multi-pass membrane protein</topology>
    </subcellularLocation>
</comment>